<feature type="region of interest" description="Disordered" evidence="2">
    <location>
        <begin position="458"/>
        <end position="577"/>
    </location>
</feature>
<name>A0A495A4Z7_9BACI</name>
<keyword evidence="6" id="KW-1185">Reference proteome</keyword>
<gene>
    <name evidence="5" type="ORF">D8M06_06595</name>
</gene>
<protein>
    <submittedName>
        <fullName evidence="5">FMN-binding glutamate synthase family protein</fullName>
    </submittedName>
</protein>
<accession>A0A495A4Z7</accession>
<organism evidence="5 6">
    <name type="scientific">Oceanobacillus halophilus</name>
    <dbReference type="NCBI Taxonomy" id="930130"/>
    <lineage>
        <taxon>Bacteria</taxon>
        <taxon>Bacillati</taxon>
        <taxon>Bacillota</taxon>
        <taxon>Bacilli</taxon>
        <taxon>Bacillales</taxon>
        <taxon>Bacillaceae</taxon>
        <taxon>Oceanobacillus</taxon>
    </lineage>
</organism>
<feature type="compositionally biased region" description="Polar residues" evidence="2">
    <location>
        <begin position="464"/>
        <end position="474"/>
    </location>
</feature>
<dbReference type="Gene3D" id="3.20.20.70">
    <property type="entry name" value="Aldolase class I"/>
    <property type="match status" value="1"/>
</dbReference>
<sequence length="577" mass="64000">MIPIINLALIIMMFGFIIVFFLIGWRWMIKIMVKKTGKIIFSDSYQENIIEMIPGFRHMGIQKSLENNLRAESGDVLHRPLGSTINWPHLDTLTFIPAQISLFPTDGDEDIDVKVTIGPKAKKPLELDIPLMISGMAYGIALSEEARLALAEISKKTGTAINSGEGGVMQEEVDTAEKYILQFAKTDWAKEEKLLKRADMIEIKFGQGAYSGVGGRISPENLTGKARKVMGLEEGETAVIYDHFFENQTWNDLKDLVSELRRISGGVPIGAKLGAGGKLEEDIDSLIDLGVDYIAVDGGQAATHSSPPVLSDDFGIPTLHAVVRASNHLEKRKKKGEISLIVSGGLFTPGQFLKVLALGADAVYMGSAMLFAISHSQVFKAIPFEPPTQIVWNEGKFKNKFNREEGVRSGSNFITASIEEMKMGIRAMGKRSLKEVSKKDLVSYDELTAKMVGVPFTFEPYPNEQENQKNQGSKQGEEQKGKQREGTQQESQLASEQGGKEASQQRTMQGNQNVTQQDEQTVSEGQSNSVIRMKNQQDNGGQGQTKNTKENEKQQKEKRRRKVRKVRKLTNSQTNKD</sequence>
<dbReference type="PANTHER" id="PTHR43819:SF1">
    <property type="entry name" value="ARCHAEAL-TYPE GLUTAMATE SYNTHASE [NADPH]"/>
    <property type="match status" value="1"/>
</dbReference>
<dbReference type="InterPro" id="IPR002932">
    <property type="entry name" value="Glu_synthdom"/>
</dbReference>
<dbReference type="OrthoDB" id="9758182at2"/>
<dbReference type="Pfam" id="PF01645">
    <property type="entry name" value="Glu_synthase"/>
    <property type="match status" value="1"/>
</dbReference>
<proteinExistence type="inferred from homology"/>
<feature type="compositionally biased region" description="Basic residues" evidence="2">
    <location>
        <begin position="556"/>
        <end position="568"/>
    </location>
</feature>
<evidence type="ECO:0000256" key="1">
    <source>
        <dbReference type="ARBA" id="ARBA00009716"/>
    </source>
</evidence>
<evidence type="ECO:0000256" key="3">
    <source>
        <dbReference type="SAM" id="Phobius"/>
    </source>
</evidence>
<dbReference type="CDD" id="cd02808">
    <property type="entry name" value="GltS_FMN"/>
    <property type="match status" value="1"/>
</dbReference>
<dbReference type="PANTHER" id="PTHR43819">
    <property type="entry name" value="ARCHAEAL-TYPE GLUTAMATE SYNTHASE [NADPH]"/>
    <property type="match status" value="1"/>
</dbReference>
<feature type="compositionally biased region" description="Basic and acidic residues" evidence="2">
    <location>
        <begin position="475"/>
        <end position="487"/>
    </location>
</feature>
<keyword evidence="3" id="KW-0812">Transmembrane</keyword>
<evidence type="ECO:0000313" key="5">
    <source>
        <dbReference type="EMBL" id="RKQ34759.1"/>
    </source>
</evidence>
<evidence type="ECO:0000259" key="4">
    <source>
        <dbReference type="Pfam" id="PF01645"/>
    </source>
</evidence>
<keyword evidence="3" id="KW-1133">Transmembrane helix</keyword>
<dbReference type="GO" id="GO:0006537">
    <property type="term" value="P:glutamate biosynthetic process"/>
    <property type="evidence" value="ECO:0007669"/>
    <property type="project" value="InterPro"/>
</dbReference>
<evidence type="ECO:0000256" key="2">
    <source>
        <dbReference type="SAM" id="MobiDB-lite"/>
    </source>
</evidence>
<dbReference type="SUPFAM" id="SSF51395">
    <property type="entry name" value="FMN-linked oxidoreductases"/>
    <property type="match status" value="1"/>
</dbReference>
<dbReference type="AlphaFoldDB" id="A0A495A4Z7"/>
<dbReference type="EMBL" id="RBZP01000003">
    <property type="protein sequence ID" value="RKQ34759.1"/>
    <property type="molecule type" value="Genomic_DNA"/>
</dbReference>
<comment type="similarity">
    <text evidence="1">Belongs to the glutamate synthase family.</text>
</comment>
<dbReference type="Proteomes" id="UP000269301">
    <property type="component" value="Unassembled WGS sequence"/>
</dbReference>
<comment type="caution">
    <text evidence="5">The sequence shown here is derived from an EMBL/GenBank/DDBJ whole genome shotgun (WGS) entry which is preliminary data.</text>
</comment>
<dbReference type="InterPro" id="IPR013785">
    <property type="entry name" value="Aldolase_TIM"/>
</dbReference>
<feature type="transmembrane region" description="Helical" evidence="3">
    <location>
        <begin position="6"/>
        <end position="25"/>
    </location>
</feature>
<reference evidence="5 6" key="1">
    <citation type="journal article" date="2016" name="Int. J. Syst. Evol. Microbiol.">
        <title>Oceanobacillus halophilus sp. nov., a novel moderately halophilic bacterium from a hypersaline lake.</title>
        <authorList>
            <person name="Amoozegar M.A."/>
            <person name="Bagheri M."/>
            <person name="Makhdoumi A."/>
            <person name="Nikou M.M."/>
            <person name="Fazeli S.A.S."/>
            <person name="Schumann P."/>
            <person name="Sproer C."/>
            <person name="Sanchez-Porro C."/>
            <person name="Ventosa A."/>
        </authorList>
    </citation>
    <scope>NUCLEOTIDE SEQUENCE [LARGE SCALE GENOMIC DNA]</scope>
    <source>
        <strain evidence="5 6">DSM 23996</strain>
    </source>
</reference>
<feature type="compositionally biased region" description="Polar residues" evidence="2">
    <location>
        <begin position="502"/>
        <end position="539"/>
    </location>
</feature>
<keyword evidence="3" id="KW-0472">Membrane</keyword>
<feature type="domain" description="Glutamate synthase" evidence="4">
    <location>
        <begin position="90"/>
        <end position="430"/>
    </location>
</feature>
<evidence type="ECO:0000313" key="6">
    <source>
        <dbReference type="Proteomes" id="UP000269301"/>
    </source>
</evidence>
<dbReference type="GO" id="GO:0015930">
    <property type="term" value="F:glutamate synthase activity"/>
    <property type="evidence" value="ECO:0007669"/>
    <property type="project" value="InterPro"/>
</dbReference>